<gene>
    <name evidence="1" type="ORF">SAMN05444394_3103</name>
</gene>
<protein>
    <recommendedName>
        <fullName evidence="3">Outer membrane protein beta-barrel domain-containing protein</fullName>
    </recommendedName>
</protein>
<keyword evidence="2" id="KW-1185">Reference proteome</keyword>
<name>A0A1N6GAY6_9BACT</name>
<proteinExistence type="predicted"/>
<evidence type="ECO:0000313" key="2">
    <source>
        <dbReference type="Proteomes" id="UP000185221"/>
    </source>
</evidence>
<dbReference type="EMBL" id="FSRC01000002">
    <property type="protein sequence ID" value="SIO04683.1"/>
    <property type="molecule type" value="Genomic_DNA"/>
</dbReference>
<evidence type="ECO:0008006" key="3">
    <source>
        <dbReference type="Google" id="ProtNLM"/>
    </source>
</evidence>
<dbReference type="Proteomes" id="UP000185221">
    <property type="component" value="Unassembled WGS sequence"/>
</dbReference>
<dbReference type="AlphaFoldDB" id="A0A1N6GAY6"/>
<sequence>MRAFNYYHMNRIFHFTIILLILGSFSELKAQEEIEKETEEGKHVVALLLGHSRIGQGRSSEGKKQFTMVPSFALDYSYWFSKKFALGIQTDFVNENYFIETGEEDGVVERERPIAPTITGSYKFGKHWNVSLGFGGEFAKGENYFVSRLSLEYGVEISNGWEMVAVLSQDVRSNIYDVTVFAVGIAKRF</sequence>
<reference evidence="2" key="1">
    <citation type="submission" date="2016-11" db="EMBL/GenBank/DDBJ databases">
        <authorList>
            <person name="Varghese N."/>
            <person name="Submissions S."/>
        </authorList>
    </citation>
    <scope>NUCLEOTIDE SEQUENCE [LARGE SCALE GENOMIC DNA]</scope>
    <source>
        <strain evidence="2">DSM 15292</strain>
    </source>
</reference>
<evidence type="ECO:0000313" key="1">
    <source>
        <dbReference type="EMBL" id="SIO04683.1"/>
    </source>
</evidence>
<accession>A0A1N6GAY6</accession>
<organism evidence="1 2">
    <name type="scientific">Algoriphagus halophilus</name>
    <dbReference type="NCBI Taxonomy" id="226505"/>
    <lineage>
        <taxon>Bacteria</taxon>
        <taxon>Pseudomonadati</taxon>
        <taxon>Bacteroidota</taxon>
        <taxon>Cytophagia</taxon>
        <taxon>Cytophagales</taxon>
        <taxon>Cyclobacteriaceae</taxon>
        <taxon>Algoriphagus</taxon>
    </lineage>
</organism>
<dbReference type="STRING" id="226505.SAMN05444394_3103"/>